<evidence type="ECO:0000313" key="2">
    <source>
        <dbReference type="EMBL" id="RXK60466.1"/>
    </source>
</evidence>
<accession>A0A4Q1CIM9</accession>
<comment type="caution">
    <text evidence="2">The sequence shown here is derived from an EMBL/GenBank/DDBJ whole genome shotgun (WGS) entry which is preliminary data.</text>
</comment>
<evidence type="ECO:0000313" key="3">
    <source>
        <dbReference type="Proteomes" id="UP000290204"/>
    </source>
</evidence>
<sequence>MQHCLFCGHIVQLVHVHGHYQCPVCGTNALPCCDGDNCHTNQFLQEEKNTSKEPAPQPPASAKD</sequence>
<proteinExistence type="predicted"/>
<dbReference type="RefSeq" id="WP_129130426.1">
    <property type="nucleotide sequence ID" value="NZ_SDHW01000002.1"/>
</dbReference>
<organism evidence="2 3">
    <name type="scientific">Lacibacter luteus</name>
    <dbReference type="NCBI Taxonomy" id="2508719"/>
    <lineage>
        <taxon>Bacteria</taxon>
        <taxon>Pseudomonadati</taxon>
        <taxon>Bacteroidota</taxon>
        <taxon>Chitinophagia</taxon>
        <taxon>Chitinophagales</taxon>
        <taxon>Chitinophagaceae</taxon>
        <taxon>Lacibacter</taxon>
    </lineage>
</organism>
<name>A0A4Q1CIM9_9BACT</name>
<feature type="region of interest" description="Disordered" evidence="1">
    <location>
        <begin position="45"/>
        <end position="64"/>
    </location>
</feature>
<dbReference type="Proteomes" id="UP000290204">
    <property type="component" value="Unassembled WGS sequence"/>
</dbReference>
<dbReference type="OrthoDB" id="680312at2"/>
<gene>
    <name evidence="2" type="ORF">ESA94_08330</name>
</gene>
<keyword evidence="3" id="KW-1185">Reference proteome</keyword>
<evidence type="ECO:0000256" key="1">
    <source>
        <dbReference type="SAM" id="MobiDB-lite"/>
    </source>
</evidence>
<protein>
    <submittedName>
        <fullName evidence="2">Uncharacterized protein</fullName>
    </submittedName>
</protein>
<feature type="compositionally biased region" description="Pro residues" evidence="1">
    <location>
        <begin position="55"/>
        <end position="64"/>
    </location>
</feature>
<dbReference type="EMBL" id="SDHW01000002">
    <property type="protein sequence ID" value="RXK60466.1"/>
    <property type="molecule type" value="Genomic_DNA"/>
</dbReference>
<reference evidence="2 3" key="1">
    <citation type="submission" date="2019-01" db="EMBL/GenBank/DDBJ databases">
        <title>Lacibacter sp. strain TTM-7.</title>
        <authorList>
            <person name="Chen W.-M."/>
        </authorList>
    </citation>
    <scope>NUCLEOTIDE SEQUENCE [LARGE SCALE GENOMIC DNA]</scope>
    <source>
        <strain evidence="2 3">TTM-7</strain>
    </source>
</reference>
<dbReference type="AlphaFoldDB" id="A0A4Q1CIM9"/>